<dbReference type="Pfam" id="PF13181">
    <property type="entry name" value="TPR_8"/>
    <property type="match status" value="2"/>
</dbReference>
<dbReference type="SMART" id="SM00028">
    <property type="entry name" value="TPR"/>
    <property type="match status" value="8"/>
</dbReference>
<dbReference type="RefSeq" id="WP_053185723.1">
    <property type="nucleotide sequence ID" value="NZ_LGIA01000177.1"/>
</dbReference>
<dbReference type="EMBL" id="LGIA01000177">
    <property type="protein sequence ID" value="KOH43788.1"/>
    <property type="molecule type" value="Genomic_DNA"/>
</dbReference>
<organism evidence="5 6">
    <name type="scientific">Sunxiuqinia dokdonensis</name>
    <dbReference type="NCBI Taxonomy" id="1409788"/>
    <lineage>
        <taxon>Bacteria</taxon>
        <taxon>Pseudomonadati</taxon>
        <taxon>Bacteroidota</taxon>
        <taxon>Bacteroidia</taxon>
        <taxon>Marinilabiliales</taxon>
        <taxon>Prolixibacteraceae</taxon>
        <taxon>Sunxiuqinia</taxon>
    </lineage>
</organism>
<comment type="caution">
    <text evidence="5">The sequence shown here is derived from an EMBL/GenBank/DDBJ whole genome shotgun (WGS) entry which is preliminary data.</text>
</comment>
<dbReference type="InterPro" id="IPR013105">
    <property type="entry name" value="TPR_2"/>
</dbReference>
<sequence>MIFKKLTYILFLAALLASCSATQQKLVAEPAVDAVAQTKLSEDQQNEFEYLFIEGLKQKKLGNIQQAVSIFSRCLEIDPNSSVAMYEMASIHYANKDLTSASLLLEKAISINSENKWYKLLLAEIYRQRQQYQEAADIYTQLSNDEPDNLEYLYYNASLLAMAEQYKAAIDAYNRLEQKTGLNEQISVAKQQIYLAWEKPDEAFEEINRLIESDPEETQYYGLLAELYQQVGDEQNAIKNFNRILEIDPENGFVHFSLANYYIEQGDMNKAFEHIKEAFGNEELDAETKMQYYMLQTSGTENSDWSPDQINELLDILKQTHPDDNRLYTLYAEHLMRQNKIDEARNYLKQYLETDKDNFIIWQQLLFMDNDLMDFESLYGNSAQAIELFPNQAVLYALHAVAALQLEKYDEVLKTLEEGEGYVLDNQSLKVQFELYKAEAYYKLNQVEKAFKAFDEVIKLNPDNYMAMNNYAYYLSIRGEQLEKAERMSGRVVQANPDNPTYLDTYAWVLFKRENYQLAKFYIESAINNGGENNGVLLEHYGDILYKLGETDKALENWKKAKALGEGTEVLEQKIKESRFIESLVP</sequence>
<feature type="signal peptide" evidence="4">
    <location>
        <begin position="1"/>
        <end position="23"/>
    </location>
</feature>
<feature type="repeat" description="TPR" evidence="3">
    <location>
        <begin position="218"/>
        <end position="251"/>
    </location>
</feature>
<dbReference type="AlphaFoldDB" id="A0A0L8V613"/>
<name>A0A0L8V613_9BACT</name>
<evidence type="ECO:0000256" key="4">
    <source>
        <dbReference type="SAM" id="SignalP"/>
    </source>
</evidence>
<dbReference type="PROSITE" id="PS50293">
    <property type="entry name" value="TPR_REGION"/>
    <property type="match status" value="1"/>
</dbReference>
<dbReference type="STRING" id="1409788.NC99_34100"/>
<feature type="repeat" description="TPR" evidence="3">
    <location>
        <begin position="48"/>
        <end position="81"/>
    </location>
</feature>
<keyword evidence="4" id="KW-0732">Signal</keyword>
<dbReference type="InterPro" id="IPR011990">
    <property type="entry name" value="TPR-like_helical_dom_sf"/>
</dbReference>
<dbReference type="SUPFAM" id="SSF48452">
    <property type="entry name" value="TPR-like"/>
    <property type="match status" value="3"/>
</dbReference>
<dbReference type="InterPro" id="IPR019734">
    <property type="entry name" value="TPR_rpt"/>
</dbReference>
<protein>
    <submittedName>
        <fullName evidence="5">Uncharacterized protein</fullName>
    </submittedName>
</protein>
<keyword evidence="6" id="KW-1185">Reference proteome</keyword>
<dbReference type="PATRIC" id="fig|1409788.3.peg.3492"/>
<feature type="chain" id="PRO_5005591438" evidence="4">
    <location>
        <begin position="24"/>
        <end position="586"/>
    </location>
</feature>
<accession>A0A0L8V613</accession>
<evidence type="ECO:0000313" key="5">
    <source>
        <dbReference type="EMBL" id="KOH43788.1"/>
    </source>
</evidence>
<dbReference type="PANTHER" id="PTHR12558">
    <property type="entry name" value="CELL DIVISION CYCLE 16,23,27"/>
    <property type="match status" value="1"/>
</dbReference>
<evidence type="ECO:0000313" key="6">
    <source>
        <dbReference type="Proteomes" id="UP000036958"/>
    </source>
</evidence>
<dbReference type="PANTHER" id="PTHR12558:SF47">
    <property type="entry name" value="LIPOPOLYSACCHARIDE ASSEMBLY PROTEIN B"/>
    <property type="match status" value="1"/>
</dbReference>
<dbReference type="PROSITE" id="PS51257">
    <property type="entry name" value="PROKAR_LIPOPROTEIN"/>
    <property type="match status" value="1"/>
</dbReference>
<evidence type="ECO:0000256" key="2">
    <source>
        <dbReference type="ARBA" id="ARBA00022803"/>
    </source>
</evidence>
<dbReference type="PROSITE" id="PS50005">
    <property type="entry name" value="TPR"/>
    <property type="match status" value="3"/>
</dbReference>
<feature type="repeat" description="TPR" evidence="3">
    <location>
        <begin position="431"/>
        <end position="464"/>
    </location>
</feature>
<evidence type="ECO:0000256" key="3">
    <source>
        <dbReference type="PROSITE-ProRule" id="PRU00339"/>
    </source>
</evidence>
<keyword evidence="2 3" id="KW-0802">TPR repeat</keyword>
<dbReference type="Pfam" id="PF07719">
    <property type="entry name" value="TPR_2"/>
    <property type="match status" value="1"/>
</dbReference>
<dbReference type="Gene3D" id="1.25.40.10">
    <property type="entry name" value="Tetratricopeptide repeat domain"/>
    <property type="match status" value="3"/>
</dbReference>
<keyword evidence="1" id="KW-0677">Repeat</keyword>
<dbReference type="Proteomes" id="UP000036958">
    <property type="component" value="Unassembled WGS sequence"/>
</dbReference>
<dbReference type="Pfam" id="PF14559">
    <property type="entry name" value="TPR_19"/>
    <property type="match status" value="1"/>
</dbReference>
<reference evidence="6" key="1">
    <citation type="submission" date="2015-07" db="EMBL/GenBank/DDBJ databases">
        <title>Genome sequencing of Sunxiuqinia dokdonensis strain SK.</title>
        <authorList>
            <person name="Ahn S."/>
            <person name="Kim B.-C."/>
        </authorList>
    </citation>
    <scope>NUCLEOTIDE SEQUENCE [LARGE SCALE GENOMIC DNA]</scope>
    <source>
        <strain evidence="6">SK</strain>
    </source>
</reference>
<dbReference type="OrthoDB" id="9814220at2"/>
<gene>
    <name evidence="5" type="ORF">NC99_34100</name>
</gene>
<evidence type="ECO:0000256" key="1">
    <source>
        <dbReference type="ARBA" id="ARBA00022737"/>
    </source>
</evidence>
<proteinExistence type="predicted"/>